<organism evidence="1 2">
    <name type="scientific">Elysia crispata</name>
    <name type="common">lettuce slug</name>
    <dbReference type="NCBI Taxonomy" id="231223"/>
    <lineage>
        <taxon>Eukaryota</taxon>
        <taxon>Metazoa</taxon>
        <taxon>Spiralia</taxon>
        <taxon>Lophotrochozoa</taxon>
        <taxon>Mollusca</taxon>
        <taxon>Gastropoda</taxon>
        <taxon>Heterobranchia</taxon>
        <taxon>Euthyneura</taxon>
        <taxon>Panpulmonata</taxon>
        <taxon>Sacoglossa</taxon>
        <taxon>Placobranchoidea</taxon>
        <taxon>Plakobranchidae</taxon>
        <taxon>Elysia</taxon>
    </lineage>
</organism>
<name>A0AAE1E0I5_9GAST</name>
<protein>
    <submittedName>
        <fullName evidence="1">Uncharacterized protein</fullName>
    </submittedName>
</protein>
<gene>
    <name evidence="1" type="ORF">RRG08_025108</name>
</gene>
<reference evidence="1" key="1">
    <citation type="journal article" date="2023" name="G3 (Bethesda)">
        <title>A reference genome for the long-term kleptoplast-retaining sea slug Elysia crispata morphotype clarki.</title>
        <authorList>
            <person name="Eastman K.E."/>
            <person name="Pendleton A.L."/>
            <person name="Shaikh M.A."/>
            <person name="Suttiyut T."/>
            <person name="Ogas R."/>
            <person name="Tomko P."/>
            <person name="Gavelis G."/>
            <person name="Widhalm J.R."/>
            <person name="Wisecaver J.H."/>
        </authorList>
    </citation>
    <scope>NUCLEOTIDE SEQUENCE</scope>
    <source>
        <strain evidence="1">ECLA1</strain>
    </source>
</reference>
<dbReference type="EMBL" id="JAWDGP010001769">
    <property type="protein sequence ID" value="KAK3788383.1"/>
    <property type="molecule type" value="Genomic_DNA"/>
</dbReference>
<keyword evidence="2" id="KW-1185">Reference proteome</keyword>
<evidence type="ECO:0000313" key="1">
    <source>
        <dbReference type="EMBL" id="KAK3788383.1"/>
    </source>
</evidence>
<proteinExistence type="predicted"/>
<accession>A0AAE1E0I5</accession>
<dbReference type="Proteomes" id="UP001283361">
    <property type="component" value="Unassembled WGS sequence"/>
</dbReference>
<sequence length="86" mass="10209">MQQFGYVLRYNLVTLFSEIRGDIAALFDYSGRWRRQPLYFSDSRGRNIINFWHQAIATSLLASSRHFFESFPILVLFLQPFLIQIC</sequence>
<dbReference type="AlphaFoldDB" id="A0AAE1E0I5"/>
<evidence type="ECO:0000313" key="2">
    <source>
        <dbReference type="Proteomes" id="UP001283361"/>
    </source>
</evidence>
<comment type="caution">
    <text evidence="1">The sequence shown here is derived from an EMBL/GenBank/DDBJ whole genome shotgun (WGS) entry which is preliminary data.</text>
</comment>